<dbReference type="InterPro" id="IPR000560">
    <property type="entry name" value="His_Pase_clade-2"/>
</dbReference>
<dbReference type="PANTHER" id="PTHR20963">
    <property type="entry name" value="MULTIPLE INOSITOL POLYPHOSPHATE PHOSPHATASE-RELATED"/>
    <property type="match status" value="1"/>
</dbReference>
<dbReference type="GO" id="GO:0009277">
    <property type="term" value="C:fungal-type cell wall"/>
    <property type="evidence" value="ECO:0007669"/>
    <property type="project" value="TreeGrafter"/>
</dbReference>
<protein>
    <submittedName>
        <fullName evidence="3">Acid phosphatase</fullName>
    </submittedName>
</protein>
<dbReference type="VEuPathDB" id="FungiDB:SPSK_05177"/>
<feature type="chain" id="PRO_5002454722" evidence="2">
    <location>
        <begin position="17"/>
        <end position="533"/>
    </location>
</feature>
<dbReference type="Proteomes" id="UP000033710">
    <property type="component" value="Unassembled WGS sequence"/>
</dbReference>
<reference evidence="3 4" key="1">
    <citation type="journal article" date="2014" name="BMC Genomics">
        <title>Comparative genomics of the major fungal agents of human and animal Sporotrichosis: Sporothrix schenckii and Sporothrix brasiliensis.</title>
        <authorList>
            <person name="Teixeira M.M."/>
            <person name="de Almeida L.G."/>
            <person name="Kubitschek-Barreira P."/>
            <person name="Alves F.L."/>
            <person name="Kioshima E.S."/>
            <person name="Abadio A.K."/>
            <person name="Fernandes L."/>
            <person name="Derengowski L.S."/>
            <person name="Ferreira K.S."/>
            <person name="Souza R.C."/>
            <person name="Ruiz J.C."/>
            <person name="de Andrade N.C."/>
            <person name="Paes H.C."/>
            <person name="Nicola A.M."/>
            <person name="Albuquerque P."/>
            <person name="Gerber A.L."/>
            <person name="Martins V.P."/>
            <person name="Peconick L.D."/>
            <person name="Neto A.V."/>
            <person name="Chaucanez C.B."/>
            <person name="Silva P.A."/>
            <person name="Cunha O.L."/>
            <person name="de Oliveira F.F."/>
            <person name="dos Santos T.C."/>
            <person name="Barros A.L."/>
            <person name="Soares M.A."/>
            <person name="de Oliveira L.M."/>
            <person name="Marini M.M."/>
            <person name="Villalobos-Duno H."/>
            <person name="Cunha M.M."/>
            <person name="de Hoog S."/>
            <person name="da Silveira J.F."/>
            <person name="Henrissat B."/>
            <person name="Nino-Vega G.A."/>
            <person name="Cisalpino P.S."/>
            <person name="Mora-Montes H.M."/>
            <person name="Almeida S.R."/>
            <person name="Stajich J.E."/>
            <person name="Lopes-Bezerra L.M."/>
            <person name="Vasconcelos A.T."/>
            <person name="Felipe M.S."/>
        </authorList>
    </citation>
    <scope>NUCLEOTIDE SEQUENCE [LARGE SCALE GENOMIC DNA]</scope>
    <source>
        <strain evidence="3 4">1099-18</strain>
    </source>
</reference>
<evidence type="ECO:0000256" key="1">
    <source>
        <dbReference type="ARBA" id="ARBA00022801"/>
    </source>
</evidence>
<sequence length="533" mass="57330">MALLASVLVLASAANAQVGSMLSPAFDINFLKTSAASNPLGWLGANGPYASGPNVYGISSDVPEHCTVDQAFFVSRHASRYPDPGAYNGWVDMKNRVSWFGPVSFPVSFLMSLLTGQFSAGNGYNATGTLSFLPSWKPVLTNSGLQMSNLSPTGQKEAFDMAYALRTKYPQLYNEGDDLYVWANNYSRVLQTAKLFVRGFLGVNATNLGHIVSVTSSGSVDAIGNSLGPSDSCPNFVDVSGGMYFSNWSNVYIPPIQKRLQSLISGNLTFTSDDISQIPYLCGFESQITGRLSPWCNVFSDKELQYYQYSNDLRYYYGVGPGTKLPATMMLPYLNAVMGLLKTGPGALHGTAADGSDFTVPQLLVSFLNDGQLNELITASGVHDAQAALSDSHMDPNRLYIGNRFTTMRGTVGFERLNCAVRPSRNSSSDLLPLAQRTCGGNTKVPSFPPSITNHTFIRVLLNDAVYPVPGCQNGPGYSCLLDDYVEFVGSKYNKSGNWAENCGVTAPGAPKVVAGATFYTKLGGDFLQVISP</sequence>
<dbReference type="CDD" id="cd07061">
    <property type="entry name" value="HP_HAP_like"/>
    <property type="match status" value="1"/>
</dbReference>
<keyword evidence="1" id="KW-0378">Hydrolase</keyword>
<comment type="caution">
    <text evidence="3">The sequence shown here is derived from an EMBL/GenBank/DDBJ whole genome shotgun (WGS) entry which is preliminary data.</text>
</comment>
<keyword evidence="2" id="KW-0732">Signal</keyword>
<evidence type="ECO:0000313" key="3">
    <source>
        <dbReference type="EMBL" id="KJR81170.1"/>
    </source>
</evidence>
<dbReference type="KEGG" id="ssck:SPSK_05177"/>
<dbReference type="PANTHER" id="PTHR20963:SF23">
    <property type="entry name" value="3-PHYTASE"/>
    <property type="match status" value="1"/>
</dbReference>
<dbReference type="RefSeq" id="XP_016583846.1">
    <property type="nucleotide sequence ID" value="XM_016731927.1"/>
</dbReference>
<reference evidence="3 4" key="2">
    <citation type="journal article" date="2015" name="Eukaryot. Cell">
        <title>Asexual propagation of a virulent clone complex in a human and feline outbreak of sporotrichosis.</title>
        <authorList>
            <person name="Teixeira Mde M."/>
            <person name="Rodrigues A.M."/>
            <person name="Tsui C.K."/>
            <person name="de Almeida L.G."/>
            <person name="Van Diepeningen A.D."/>
            <person name="van den Ende B.G."/>
            <person name="Fernandes G.F."/>
            <person name="Kano R."/>
            <person name="Hamelin R.C."/>
            <person name="Lopes-Bezerra L.M."/>
            <person name="Vasconcelos A.T."/>
            <person name="de Hoog S."/>
            <person name="de Camargo Z.P."/>
            <person name="Felipe M.S."/>
        </authorList>
    </citation>
    <scope>NUCLEOTIDE SEQUENCE [LARGE SCALE GENOMIC DNA]</scope>
    <source>
        <strain evidence="3 4">1099-18</strain>
    </source>
</reference>
<evidence type="ECO:0000313" key="4">
    <source>
        <dbReference type="Proteomes" id="UP000033710"/>
    </source>
</evidence>
<name>A0A0F2LXE4_SPOSC</name>
<dbReference type="Pfam" id="PF00328">
    <property type="entry name" value="His_Phos_2"/>
    <property type="match status" value="1"/>
</dbReference>
<dbReference type="GO" id="GO:0003993">
    <property type="term" value="F:acid phosphatase activity"/>
    <property type="evidence" value="ECO:0007669"/>
    <property type="project" value="TreeGrafter"/>
</dbReference>
<dbReference type="OrthoDB" id="6509975at2759"/>
<feature type="signal peptide" evidence="2">
    <location>
        <begin position="1"/>
        <end position="16"/>
    </location>
</feature>
<accession>A0A0F2LXE4</accession>
<organism evidence="3 4">
    <name type="scientific">Sporothrix schenckii 1099-18</name>
    <dbReference type="NCBI Taxonomy" id="1397361"/>
    <lineage>
        <taxon>Eukaryota</taxon>
        <taxon>Fungi</taxon>
        <taxon>Dikarya</taxon>
        <taxon>Ascomycota</taxon>
        <taxon>Pezizomycotina</taxon>
        <taxon>Sordariomycetes</taxon>
        <taxon>Sordariomycetidae</taxon>
        <taxon>Ophiostomatales</taxon>
        <taxon>Ophiostomataceae</taxon>
        <taxon>Sporothrix</taxon>
    </lineage>
</organism>
<dbReference type="SUPFAM" id="SSF53254">
    <property type="entry name" value="Phosphoglycerate mutase-like"/>
    <property type="match status" value="1"/>
</dbReference>
<evidence type="ECO:0000256" key="2">
    <source>
        <dbReference type="SAM" id="SignalP"/>
    </source>
</evidence>
<dbReference type="InterPro" id="IPR029033">
    <property type="entry name" value="His_PPase_superfam"/>
</dbReference>
<dbReference type="Gene3D" id="3.40.50.1240">
    <property type="entry name" value="Phosphoglycerate mutase-like"/>
    <property type="match status" value="1"/>
</dbReference>
<gene>
    <name evidence="3" type="ORF">SPSK_05177</name>
</gene>
<dbReference type="AlphaFoldDB" id="A0A0F2LXE4"/>
<dbReference type="GeneID" id="27667204"/>
<dbReference type="EMBL" id="AXCR01000012">
    <property type="protein sequence ID" value="KJR81170.1"/>
    <property type="molecule type" value="Genomic_DNA"/>
</dbReference>
<proteinExistence type="predicted"/>